<sequence>MSGTAADRFRTAAERFSALVRCTADWSAPTPVDQWRARDVVEHLTTWLPGMLAGCGVALDPGPSAQDDPTAAWEHVRGQVQGLLDDPGKAGQEVTQEHLGTLPLERLVDTYYTPDVVMHSWDLARSSGQDDTIDPDFVREAHAGMLSMEPMIRGSGQYGEQQPEPEGASEQERFLAFIGRDPRWSPPA</sequence>
<dbReference type="Pfam" id="PF11716">
    <property type="entry name" value="MDMPI_N"/>
    <property type="match status" value="1"/>
</dbReference>
<dbReference type="InterPro" id="IPR024344">
    <property type="entry name" value="MDMPI_metal-binding"/>
</dbReference>
<organism evidence="3 4">
    <name type="scientific">Janibacter melonis</name>
    <dbReference type="NCBI Taxonomy" id="262209"/>
    <lineage>
        <taxon>Bacteria</taxon>
        <taxon>Bacillati</taxon>
        <taxon>Actinomycetota</taxon>
        <taxon>Actinomycetes</taxon>
        <taxon>Micrococcales</taxon>
        <taxon>Intrasporangiaceae</taxon>
        <taxon>Janibacter</taxon>
    </lineage>
</organism>
<dbReference type="InterPro" id="IPR017517">
    <property type="entry name" value="Maleyloyr_isom"/>
</dbReference>
<dbReference type="SUPFAM" id="SSF109854">
    <property type="entry name" value="DinB/YfiT-like putative metalloenzymes"/>
    <property type="match status" value="1"/>
</dbReference>
<evidence type="ECO:0000259" key="2">
    <source>
        <dbReference type="Pfam" id="PF11716"/>
    </source>
</evidence>
<dbReference type="NCBIfam" id="TIGR03083">
    <property type="entry name" value="maleylpyruvate isomerase family mycothiol-dependent enzyme"/>
    <property type="match status" value="1"/>
</dbReference>
<dbReference type="STRING" id="262209.AWH69_05870"/>
<name>A0A176QCV9_9MICO</name>
<dbReference type="RefSeq" id="WP_068273075.1">
    <property type="nucleotide sequence ID" value="NZ_LQZG01000002.1"/>
</dbReference>
<dbReference type="Proteomes" id="UP000076976">
    <property type="component" value="Unassembled WGS sequence"/>
</dbReference>
<dbReference type="GO" id="GO:0046872">
    <property type="term" value="F:metal ion binding"/>
    <property type="evidence" value="ECO:0007669"/>
    <property type="project" value="InterPro"/>
</dbReference>
<feature type="domain" description="Mycothiol-dependent maleylpyruvate isomerase metal-binding" evidence="2">
    <location>
        <begin position="9"/>
        <end position="124"/>
    </location>
</feature>
<evidence type="ECO:0000313" key="4">
    <source>
        <dbReference type="Proteomes" id="UP000076976"/>
    </source>
</evidence>
<feature type="region of interest" description="Disordered" evidence="1">
    <location>
        <begin position="153"/>
        <end position="188"/>
    </location>
</feature>
<accession>A0A176QCV9</accession>
<evidence type="ECO:0000313" key="3">
    <source>
        <dbReference type="EMBL" id="OAB87588.1"/>
    </source>
</evidence>
<dbReference type="EMBL" id="LQZG01000002">
    <property type="protein sequence ID" value="OAB87588.1"/>
    <property type="molecule type" value="Genomic_DNA"/>
</dbReference>
<dbReference type="InterPro" id="IPR034660">
    <property type="entry name" value="DinB/YfiT-like"/>
</dbReference>
<dbReference type="AlphaFoldDB" id="A0A176QCV9"/>
<gene>
    <name evidence="3" type="ORF">AWH69_05870</name>
</gene>
<keyword evidence="4" id="KW-1185">Reference proteome</keyword>
<proteinExistence type="predicted"/>
<comment type="caution">
    <text evidence="3">The sequence shown here is derived from an EMBL/GenBank/DDBJ whole genome shotgun (WGS) entry which is preliminary data.</text>
</comment>
<evidence type="ECO:0000256" key="1">
    <source>
        <dbReference type="SAM" id="MobiDB-lite"/>
    </source>
</evidence>
<reference evidence="3 4" key="1">
    <citation type="submission" date="2016-01" db="EMBL/GenBank/DDBJ databases">
        <title>Janibacter melonis strain CD11_4 genome sequencing and assembly.</title>
        <authorList>
            <person name="Nair G.R."/>
            <person name="Kaur G."/>
            <person name="Chander A.M."/>
            <person name="Mayilraj S."/>
        </authorList>
    </citation>
    <scope>NUCLEOTIDE SEQUENCE [LARGE SCALE GENOMIC DNA]</scope>
    <source>
        <strain evidence="3 4">CD11-4</strain>
    </source>
</reference>
<protein>
    <recommendedName>
        <fullName evidence="2">Mycothiol-dependent maleylpyruvate isomerase metal-binding domain-containing protein</fullName>
    </recommendedName>
</protein>